<evidence type="ECO:0000256" key="8">
    <source>
        <dbReference type="SAM" id="Phobius"/>
    </source>
</evidence>
<evidence type="ECO:0000256" key="2">
    <source>
        <dbReference type="ARBA" id="ARBA00022475"/>
    </source>
</evidence>
<dbReference type="InterPro" id="IPR012902">
    <property type="entry name" value="N_methyl_site"/>
</dbReference>
<keyword evidence="5 8" id="KW-0812">Transmembrane</keyword>
<sequence>MPTLFFGRNVMDVAITENRSHGFTLIELVSVLLILGIVGSGIMLRWAPGDQSLPAQADLLARNLRHTQAMAMARGVTLTLDVQSANSYAITDGAATVRDSAGELQNFVLANGVTLSVSDLRFDSLGRPLNGPNLMSVAQSWTLNGESSASTVQVQPLTGFTTVAP</sequence>
<reference evidence="10" key="1">
    <citation type="submission" date="2018-06" db="EMBL/GenBank/DDBJ databases">
        <authorList>
            <person name="Zhirakovskaya E."/>
        </authorList>
    </citation>
    <scope>NUCLEOTIDE SEQUENCE</scope>
</reference>
<evidence type="ECO:0000256" key="6">
    <source>
        <dbReference type="ARBA" id="ARBA00022989"/>
    </source>
</evidence>
<dbReference type="GO" id="GO:0015627">
    <property type="term" value="C:type II protein secretion system complex"/>
    <property type="evidence" value="ECO:0007669"/>
    <property type="project" value="InterPro"/>
</dbReference>
<keyword evidence="2" id="KW-1003">Cell membrane</keyword>
<gene>
    <name evidence="10" type="ORF">MNBD_GAMMA15-1603</name>
</gene>
<keyword evidence="7 8" id="KW-0472">Membrane</keyword>
<keyword evidence="3" id="KW-0488">Methylation</keyword>
<evidence type="ECO:0000256" key="5">
    <source>
        <dbReference type="ARBA" id="ARBA00022692"/>
    </source>
</evidence>
<keyword evidence="6 8" id="KW-1133">Transmembrane helix</keyword>
<dbReference type="InterPro" id="IPR022346">
    <property type="entry name" value="T2SS_GspH"/>
</dbReference>
<comment type="subcellular location">
    <subcellularLocation>
        <location evidence="1">Cell inner membrane</location>
        <topology evidence="1">Single-pass membrane protein</topology>
    </subcellularLocation>
</comment>
<proteinExistence type="predicted"/>
<dbReference type="PROSITE" id="PS00409">
    <property type="entry name" value="PROKAR_NTER_METHYL"/>
    <property type="match status" value="1"/>
</dbReference>
<evidence type="ECO:0000256" key="3">
    <source>
        <dbReference type="ARBA" id="ARBA00022481"/>
    </source>
</evidence>
<dbReference type="Pfam" id="PF12019">
    <property type="entry name" value="GspH"/>
    <property type="match status" value="1"/>
</dbReference>
<feature type="domain" description="General secretion pathway GspH" evidence="9">
    <location>
        <begin position="56"/>
        <end position="156"/>
    </location>
</feature>
<dbReference type="Pfam" id="PF07963">
    <property type="entry name" value="N_methyl"/>
    <property type="match status" value="1"/>
</dbReference>
<organism evidence="10">
    <name type="scientific">hydrothermal vent metagenome</name>
    <dbReference type="NCBI Taxonomy" id="652676"/>
    <lineage>
        <taxon>unclassified sequences</taxon>
        <taxon>metagenomes</taxon>
        <taxon>ecological metagenomes</taxon>
    </lineage>
</organism>
<dbReference type="SUPFAM" id="SSF54523">
    <property type="entry name" value="Pili subunits"/>
    <property type="match status" value="1"/>
</dbReference>
<accession>A0A3B0YL24</accession>
<dbReference type="GO" id="GO:0015628">
    <property type="term" value="P:protein secretion by the type II secretion system"/>
    <property type="evidence" value="ECO:0007669"/>
    <property type="project" value="InterPro"/>
</dbReference>
<dbReference type="EMBL" id="UOFN01000056">
    <property type="protein sequence ID" value="VAW76247.1"/>
    <property type="molecule type" value="Genomic_DNA"/>
</dbReference>
<dbReference type="GO" id="GO:0005886">
    <property type="term" value="C:plasma membrane"/>
    <property type="evidence" value="ECO:0007669"/>
    <property type="project" value="UniProtKB-SubCell"/>
</dbReference>
<evidence type="ECO:0000313" key="10">
    <source>
        <dbReference type="EMBL" id="VAW76247.1"/>
    </source>
</evidence>
<keyword evidence="4" id="KW-0997">Cell inner membrane</keyword>
<dbReference type="NCBIfam" id="TIGR02532">
    <property type="entry name" value="IV_pilin_GFxxxE"/>
    <property type="match status" value="1"/>
</dbReference>
<name>A0A3B0YL24_9ZZZZ</name>
<feature type="transmembrane region" description="Helical" evidence="8">
    <location>
        <begin position="20"/>
        <end position="44"/>
    </location>
</feature>
<dbReference type="InterPro" id="IPR045584">
    <property type="entry name" value="Pilin-like"/>
</dbReference>
<evidence type="ECO:0000259" key="9">
    <source>
        <dbReference type="Pfam" id="PF12019"/>
    </source>
</evidence>
<evidence type="ECO:0000256" key="7">
    <source>
        <dbReference type="ARBA" id="ARBA00023136"/>
    </source>
</evidence>
<dbReference type="AlphaFoldDB" id="A0A3B0YL24"/>
<protein>
    <recommendedName>
        <fullName evidence="9">General secretion pathway GspH domain-containing protein</fullName>
    </recommendedName>
</protein>
<evidence type="ECO:0000256" key="1">
    <source>
        <dbReference type="ARBA" id="ARBA00004377"/>
    </source>
</evidence>
<evidence type="ECO:0000256" key="4">
    <source>
        <dbReference type="ARBA" id="ARBA00022519"/>
    </source>
</evidence>